<evidence type="ECO:0000313" key="1">
    <source>
        <dbReference type="EMBL" id="KAF4666967.1"/>
    </source>
</evidence>
<accession>A0A7J6M623</accession>
<dbReference type="AlphaFoldDB" id="A0A7J6M623"/>
<organism evidence="1 2">
    <name type="scientific">Perkinsus chesapeaki</name>
    <name type="common">Clam parasite</name>
    <name type="synonym">Perkinsus andrewsi</name>
    <dbReference type="NCBI Taxonomy" id="330153"/>
    <lineage>
        <taxon>Eukaryota</taxon>
        <taxon>Sar</taxon>
        <taxon>Alveolata</taxon>
        <taxon>Perkinsozoa</taxon>
        <taxon>Perkinsea</taxon>
        <taxon>Perkinsida</taxon>
        <taxon>Perkinsidae</taxon>
        <taxon>Perkinsus</taxon>
    </lineage>
</organism>
<sequence>MITVSVQVPQGATGGSTIQIIDPTSGRPFQVQVPAGLKPGDTFNVDLGPTIVQGQPVGGGYGSDPYGQVTGNLEAVKFSKSKGVGSRRRSGTIWARLLHKPSSLIAVPARVPVLPMLQDPLLAVPGVLVPKGAYPGSVLQITDPTSGRPMQVQVPAGLKPGDTFNVEIPTVVTGQPYNGNSGYGGYNSYGGSYQHPPQTVIITDSGRPPVDNDADAAASAASCCLCLSTMMSCCLLGEALN</sequence>
<dbReference type="Proteomes" id="UP000591131">
    <property type="component" value="Unassembled WGS sequence"/>
</dbReference>
<reference evidence="1 2" key="1">
    <citation type="submission" date="2020-04" db="EMBL/GenBank/DDBJ databases">
        <title>Perkinsus chesapeaki whole genome sequence.</title>
        <authorList>
            <person name="Bogema D.R."/>
        </authorList>
    </citation>
    <scope>NUCLEOTIDE SEQUENCE [LARGE SCALE GENOMIC DNA]</scope>
    <source>
        <strain evidence="1">ATCC PRA-425</strain>
    </source>
</reference>
<proteinExistence type="predicted"/>
<name>A0A7J6M623_PERCH</name>
<gene>
    <name evidence="1" type="ORF">FOL47_003826</name>
</gene>
<protein>
    <submittedName>
        <fullName evidence="1">Uncharacterized protein</fullName>
    </submittedName>
</protein>
<dbReference type="OrthoDB" id="444194at2759"/>
<dbReference type="EMBL" id="JAAPAO010000222">
    <property type="protein sequence ID" value="KAF4666967.1"/>
    <property type="molecule type" value="Genomic_DNA"/>
</dbReference>
<comment type="caution">
    <text evidence="1">The sequence shown here is derived from an EMBL/GenBank/DDBJ whole genome shotgun (WGS) entry which is preliminary data.</text>
</comment>
<evidence type="ECO:0000313" key="2">
    <source>
        <dbReference type="Proteomes" id="UP000591131"/>
    </source>
</evidence>
<keyword evidence="2" id="KW-1185">Reference proteome</keyword>